<keyword evidence="3" id="KW-1185">Reference proteome</keyword>
<dbReference type="Gene3D" id="3.40.50.150">
    <property type="entry name" value="Vaccinia Virus protein VP39"/>
    <property type="match status" value="1"/>
</dbReference>
<dbReference type="Proteomes" id="UP001054945">
    <property type="component" value="Unassembled WGS sequence"/>
</dbReference>
<organism evidence="2 3">
    <name type="scientific">Caerostris extrusa</name>
    <name type="common">Bark spider</name>
    <name type="synonym">Caerostris bankana</name>
    <dbReference type="NCBI Taxonomy" id="172846"/>
    <lineage>
        <taxon>Eukaryota</taxon>
        <taxon>Metazoa</taxon>
        <taxon>Ecdysozoa</taxon>
        <taxon>Arthropoda</taxon>
        <taxon>Chelicerata</taxon>
        <taxon>Arachnida</taxon>
        <taxon>Araneae</taxon>
        <taxon>Araneomorphae</taxon>
        <taxon>Entelegynae</taxon>
        <taxon>Araneoidea</taxon>
        <taxon>Araneidae</taxon>
        <taxon>Caerostris</taxon>
    </lineage>
</organism>
<dbReference type="Pfam" id="PF21149">
    <property type="entry name" value="FAS_pseudo-KR"/>
    <property type="match status" value="1"/>
</dbReference>
<comment type="caution">
    <text evidence="2">The sequence shown here is derived from an EMBL/GenBank/DDBJ whole genome shotgun (WGS) entry which is preliminary data.</text>
</comment>
<protein>
    <submittedName>
        <fullName evidence="2">Fatty acid synthase</fullName>
    </submittedName>
</protein>
<dbReference type="InterPro" id="IPR049391">
    <property type="entry name" value="FAS_pseudo-KR"/>
</dbReference>
<reference evidence="2 3" key="1">
    <citation type="submission" date="2021-06" db="EMBL/GenBank/DDBJ databases">
        <title>Caerostris extrusa draft genome.</title>
        <authorList>
            <person name="Kono N."/>
            <person name="Arakawa K."/>
        </authorList>
    </citation>
    <scope>NUCLEOTIDE SEQUENCE [LARGE SCALE GENOMIC DNA]</scope>
</reference>
<proteinExistence type="predicted"/>
<sequence length="263" mass="30214">MRNLGNELDLDVDQFLFPNETKTDFERTFPENSSLLTALKATYDDLSSNGRSKHNMLSTYMSDIGKDLLNNILVNEDTLKMFLEIVLENSSEKLSVVELNHDFPIIITLASHVMAKYALPRFQEVSYLQISHFWKVWGIMTLENWLLLRDYMSAAMQTLSLCNCVSTPKKVVPTSHVIVEVSGESYNWVEQVRTELYENECERVWLVAQDGFTNGIVGLVNCLRKEPGGDQIRCIFLCEDERTSSAPLLILHIHFTNILWQKI</sequence>
<dbReference type="AlphaFoldDB" id="A0AAV4M6L9"/>
<evidence type="ECO:0000259" key="1">
    <source>
        <dbReference type="Pfam" id="PF21149"/>
    </source>
</evidence>
<dbReference type="EMBL" id="BPLR01001896">
    <property type="protein sequence ID" value="GIX67727.1"/>
    <property type="molecule type" value="Genomic_DNA"/>
</dbReference>
<feature type="domain" description="Fatty acid synthase pseudo-KR" evidence="1">
    <location>
        <begin position="186"/>
        <end position="249"/>
    </location>
</feature>
<evidence type="ECO:0000313" key="3">
    <source>
        <dbReference type="Proteomes" id="UP001054945"/>
    </source>
</evidence>
<evidence type="ECO:0000313" key="2">
    <source>
        <dbReference type="EMBL" id="GIX67727.1"/>
    </source>
</evidence>
<accession>A0AAV4M6L9</accession>
<name>A0AAV4M6L9_CAEEX</name>
<gene>
    <name evidence="2" type="primary">Fasn_13</name>
    <name evidence="2" type="ORF">CEXT_56021</name>
</gene>
<dbReference type="Gene3D" id="3.40.50.720">
    <property type="entry name" value="NAD(P)-binding Rossmann-like Domain"/>
    <property type="match status" value="1"/>
</dbReference>
<dbReference type="InterPro" id="IPR029063">
    <property type="entry name" value="SAM-dependent_MTases_sf"/>
</dbReference>